<sequence length="96" mass="10830">MCTQRVFNVITRSQVQVSSLALPLSHRRCSTPDRAKLHLCTCNRLILKDETHFNVAKTGLDRARFCGRTSTAAARDSQPLLPVYMQLALDTSWLRA</sequence>
<organism evidence="1 2">
    <name type="scientific">Trichogramma kaykai</name>
    <dbReference type="NCBI Taxonomy" id="54128"/>
    <lineage>
        <taxon>Eukaryota</taxon>
        <taxon>Metazoa</taxon>
        <taxon>Ecdysozoa</taxon>
        <taxon>Arthropoda</taxon>
        <taxon>Hexapoda</taxon>
        <taxon>Insecta</taxon>
        <taxon>Pterygota</taxon>
        <taxon>Neoptera</taxon>
        <taxon>Endopterygota</taxon>
        <taxon>Hymenoptera</taxon>
        <taxon>Apocrita</taxon>
        <taxon>Proctotrupomorpha</taxon>
        <taxon>Chalcidoidea</taxon>
        <taxon>Trichogrammatidae</taxon>
        <taxon>Trichogramma</taxon>
    </lineage>
</organism>
<dbReference type="EMBL" id="JBJJXI010000053">
    <property type="protein sequence ID" value="KAL3400105.1"/>
    <property type="molecule type" value="Genomic_DNA"/>
</dbReference>
<dbReference type="Proteomes" id="UP001627154">
    <property type="component" value="Unassembled WGS sequence"/>
</dbReference>
<dbReference type="AlphaFoldDB" id="A0ABD2X4F4"/>
<keyword evidence="2" id="KW-1185">Reference proteome</keyword>
<proteinExistence type="predicted"/>
<name>A0ABD2X4F4_9HYME</name>
<reference evidence="1 2" key="1">
    <citation type="journal article" date="2024" name="bioRxiv">
        <title>A reference genome for Trichogramma kaykai: A tiny desert-dwelling parasitoid wasp with competing sex-ratio distorters.</title>
        <authorList>
            <person name="Culotta J."/>
            <person name="Lindsey A.R."/>
        </authorList>
    </citation>
    <scope>NUCLEOTIDE SEQUENCE [LARGE SCALE GENOMIC DNA]</scope>
    <source>
        <strain evidence="1 2">KSX58</strain>
    </source>
</reference>
<gene>
    <name evidence="1" type="ORF">TKK_006526</name>
</gene>
<protein>
    <submittedName>
        <fullName evidence="1">Uncharacterized protein</fullName>
    </submittedName>
</protein>
<evidence type="ECO:0000313" key="1">
    <source>
        <dbReference type="EMBL" id="KAL3400105.1"/>
    </source>
</evidence>
<evidence type="ECO:0000313" key="2">
    <source>
        <dbReference type="Proteomes" id="UP001627154"/>
    </source>
</evidence>
<comment type="caution">
    <text evidence="1">The sequence shown here is derived from an EMBL/GenBank/DDBJ whole genome shotgun (WGS) entry which is preliminary data.</text>
</comment>
<accession>A0ABD2X4F4</accession>